<name>A0A9W8ZJ64_9PLEO</name>
<keyword evidence="3" id="KW-0808">Transferase</keyword>
<dbReference type="PROSITE" id="PS50011">
    <property type="entry name" value="PROTEIN_KINASE_DOM"/>
    <property type="match status" value="1"/>
</dbReference>
<reference evidence="10" key="1">
    <citation type="submission" date="2022-10" db="EMBL/GenBank/DDBJ databases">
        <title>Tapping the CABI collections for fungal endophytes: first genome assemblies for Collariella, Neodidymelliopsis, Ascochyta clinopodiicola, Didymella pomorum, Didymosphaeria variabile, Neocosmospora piperis and Neocucurbitaria cava.</title>
        <authorList>
            <person name="Hill R."/>
        </authorList>
    </citation>
    <scope>NUCLEOTIDE SEQUENCE</scope>
    <source>
        <strain evidence="10">IMI 355091</strain>
    </source>
</reference>
<dbReference type="Gene3D" id="1.10.510.10">
    <property type="entry name" value="Transferase(Phosphotransferase) domain 1"/>
    <property type="match status" value="1"/>
</dbReference>
<feature type="binding site" evidence="7">
    <location>
        <position position="158"/>
    </location>
    <ligand>
        <name>ATP</name>
        <dbReference type="ChEBI" id="CHEBI:30616"/>
    </ligand>
</feature>
<organism evidence="10 11">
    <name type="scientific">Didymella pomorum</name>
    <dbReference type="NCBI Taxonomy" id="749634"/>
    <lineage>
        <taxon>Eukaryota</taxon>
        <taxon>Fungi</taxon>
        <taxon>Dikarya</taxon>
        <taxon>Ascomycota</taxon>
        <taxon>Pezizomycotina</taxon>
        <taxon>Dothideomycetes</taxon>
        <taxon>Pleosporomycetidae</taxon>
        <taxon>Pleosporales</taxon>
        <taxon>Pleosporineae</taxon>
        <taxon>Didymellaceae</taxon>
        <taxon>Didymella</taxon>
    </lineage>
</organism>
<keyword evidence="11" id="KW-1185">Reference proteome</keyword>
<dbReference type="GO" id="GO:0005524">
    <property type="term" value="F:ATP binding"/>
    <property type="evidence" value="ECO:0007669"/>
    <property type="project" value="UniProtKB-UniRule"/>
</dbReference>
<dbReference type="SMART" id="SM00220">
    <property type="entry name" value="S_TKc"/>
    <property type="match status" value="1"/>
</dbReference>
<evidence type="ECO:0000256" key="5">
    <source>
        <dbReference type="ARBA" id="ARBA00022777"/>
    </source>
</evidence>
<evidence type="ECO:0000256" key="3">
    <source>
        <dbReference type="ARBA" id="ARBA00022679"/>
    </source>
</evidence>
<evidence type="ECO:0000313" key="10">
    <source>
        <dbReference type="EMBL" id="KAJ4410136.1"/>
    </source>
</evidence>
<evidence type="ECO:0000256" key="1">
    <source>
        <dbReference type="ARBA" id="ARBA00006529"/>
    </source>
</evidence>
<evidence type="ECO:0000256" key="2">
    <source>
        <dbReference type="ARBA" id="ARBA00022527"/>
    </source>
</evidence>
<dbReference type="InterPro" id="IPR000719">
    <property type="entry name" value="Prot_kinase_dom"/>
</dbReference>
<comment type="caution">
    <text evidence="10">The sequence shown here is derived from an EMBL/GenBank/DDBJ whole genome shotgun (WGS) entry which is preliminary data.</text>
</comment>
<keyword evidence="2 8" id="KW-0723">Serine/threonine-protein kinase</keyword>
<dbReference type="PROSITE" id="PS00108">
    <property type="entry name" value="PROTEIN_KINASE_ST"/>
    <property type="match status" value="1"/>
</dbReference>
<comment type="similarity">
    <text evidence="1">Belongs to the protein kinase superfamily. STE Ser/Thr protein kinase family. MAP kinase kinase kinase subfamily.</text>
</comment>
<protein>
    <recommendedName>
        <fullName evidence="9">Protein kinase domain-containing protein</fullName>
    </recommendedName>
</protein>
<evidence type="ECO:0000256" key="4">
    <source>
        <dbReference type="ARBA" id="ARBA00022741"/>
    </source>
</evidence>
<dbReference type="SUPFAM" id="SSF56112">
    <property type="entry name" value="Protein kinase-like (PK-like)"/>
    <property type="match status" value="1"/>
</dbReference>
<evidence type="ECO:0000256" key="8">
    <source>
        <dbReference type="RuleBase" id="RU000304"/>
    </source>
</evidence>
<accession>A0A9W8ZJ64</accession>
<evidence type="ECO:0000313" key="11">
    <source>
        <dbReference type="Proteomes" id="UP001140510"/>
    </source>
</evidence>
<evidence type="ECO:0000256" key="6">
    <source>
        <dbReference type="ARBA" id="ARBA00022840"/>
    </source>
</evidence>
<dbReference type="Pfam" id="PF00069">
    <property type="entry name" value="Pkinase"/>
    <property type="match status" value="1"/>
</dbReference>
<sequence length="322" mass="36597">MFRPPAHCPPEIQLSTFFDTSQPRASYGDAEIEDIRLLLSHCPHYAYASGSPRTYIVLRYIDHLEVLRRLVEAGVGDAWFPIGKRSLPSFLDHRVKAAILEYQSIIFTKSIDLEKGVHCYLDATEDPPFDKLKVIGSGSYGHVHSIRSKVTYKEYALKTIRRQAAYGMSARRAMREFSNEMKVMKRLEHQHVVRYIGSYTDRKDLGLVMSPIADCDLAAYLHNIRARPEFYPTLRTFYGCLATALAYLHENNIKHRDMKPSNILVYKTSVLLTDFGLSHETVDTTSGTMPGTSRYWSPEVAKAEKRNATTDVWSLGCSSYGV</sequence>
<dbReference type="GO" id="GO:0004674">
    <property type="term" value="F:protein serine/threonine kinase activity"/>
    <property type="evidence" value="ECO:0007669"/>
    <property type="project" value="UniProtKB-KW"/>
</dbReference>
<keyword evidence="5" id="KW-0418">Kinase</keyword>
<keyword evidence="6 7" id="KW-0067">ATP-binding</keyword>
<dbReference type="PANTHER" id="PTHR11584">
    <property type="entry name" value="SERINE/THREONINE PROTEIN KINASE"/>
    <property type="match status" value="1"/>
</dbReference>
<dbReference type="InterPro" id="IPR008271">
    <property type="entry name" value="Ser/Thr_kinase_AS"/>
</dbReference>
<evidence type="ECO:0000256" key="7">
    <source>
        <dbReference type="PROSITE-ProRule" id="PRU10141"/>
    </source>
</evidence>
<gene>
    <name evidence="10" type="ORF">N0V91_002145</name>
</gene>
<dbReference type="OrthoDB" id="4062651at2759"/>
<dbReference type="PANTHER" id="PTHR11584:SF369">
    <property type="entry name" value="MITOGEN-ACTIVATED PROTEIN KINASE KINASE KINASE 19-RELATED"/>
    <property type="match status" value="1"/>
</dbReference>
<dbReference type="InterPro" id="IPR011009">
    <property type="entry name" value="Kinase-like_dom_sf"/>
</dbReference>
<feature type="domain" description="Protein kinase" evidence="9">
    <location>
        <begin position="129"/>
        <end position="322"/>
    </location>
</feature>
<dbReference type="AlphaFoldDB" id="A0A9W8ZJ64"/>
<keyword evidence="4 7" id="KW-0547">Nucleotide-binding</keyword>
<dbReference type="Proteomes" id="UP001140510">
    <property type="component" value="Unassembled WGS sequence"/>
</dbReference>
<dbReference type="InterPro" id="IPR017441">
    <property type="entry name" value="Protein_kinase_ATP_BS"/>
</dbReference>
<dbReference type="CDD" id="cd00180">
    <property type="entry name" value="PKc"/>
    <property type="match status" value="1"/>
</dbReference>
<proteinExistence type="inferred from homology"/>
<dbReference type="EMBL" id="JAPEVA010000009">
    <property type="protein sequence ID" value="KAJ4410136.1"/>
    <property type="molecule type" value="Genomic_DNA"/>
</dbReference>
<dbReference type="PROSITE" id="PS00107">
    <property type="entry name" value="PROTEIN_KINASE_ATP"/>
    <property type="match status" value="1"/>
</dbReference>
<evidence type="ECO:0000259" key="9">
    <source>
        <dbReference type="PROSITE" id="PS50011"/>
    </source>
</evidence>